<dbReference type="SUPFAM" id="SSF50978">
    <property type="entry name" value="WD40 repeat-like"/>
    <property type="match status" value="1"/>
</dbReference>
<dbReference type="AlphaFoldDB" id="A0A1D8PDU2"/>
<comment type="subcellular location">
    <subcellularLocation>
        <location evidence="1">Nucleus</location>
    </subcellularLocation>
</comment>
<accession>A0A1D8PDU2</accession>
<dbReference type="EMBL" id="CP017623">
    <property type="protein sequence ID" value="AOW26319.1"/>
    <property type="molecule type" value="Genomic_DNA"/>
</dbReference>
<dbReference type="KEGG" id="cal:CAALFM_C106630WA"/>
<dbReference type="SMR" id="A0A1D8PDU2"/>
<keyword evidence="10" id="KW-1185">Reference proteome</keyword>
<gene>
    <name evidence="9" type="ordered locus">CAALFM_C106630WA</name>
    <name evidence="8" type="ordered locus">orf19.13625</name>
</gene>
<dbReference type="RefSeq" id="XP_718836.2">
    <property type="nucleotide sequence ID" value="XM_713743.2"/>
</dbReference>
<evidence type="ECO:0000256" key="1">
    <source>
        <dbReference type="ARBA" id="ARBA00004123"/>
    </source>
</evidence>
<feature type="domain" description="WDHD1/CFT4 helical bundle" evidence="7">
    <location>
        <begin position="761"/>
        <end position="863"/>
    </location>
</feature>
<reference evidence="9 10" key="3">
    <citation type="journal article" date="2013" name="Genome Biol.">
        <title>Assembly of a phased diploid Candida albicans genome facilitates allele-specific measurements and provides a simple model for repeat and indel structure.</title>
        <authorList>
            <person name="Muzzey D."/>
            <person name="Schwartz K."/>
            <person name="Weissman J.S."/>
            <person name="Sherlock G."/>
        </authorList>
    </citation>
    <scope>NUCLEOTIDE SEQUENCE [LARGE SCALE GENOMIC DNA]</scope>
    <source>
        <strain evidence="10">SC5314 / ATCC MYA-2876</strain>
    </source>
</reference>
<dbReference type="InterPro" id="IPR048591">
    <property type="entry name" value="WDHD1/CFT4_hel"/>
</dbReference>
<dbReference type="FunCoup" id="A0A1D8PDU2">
    <property type="interactions" value="379"/>
</dbReference>
<dbReference type="GO" id="GO:0000278">
    <property type="term" value="P:mitotic cell cycle"/>
    <property type="evidence" value="ECO:0000318"/>
    <property type="project" value="GO_Central"/>
</dbReference>
<evidence type="ECO:0000256" key="2">
    <source>
        <dbReference type="ARBA" id="ARBA00022574"/>
    </source>
</evidence>
<dbReference type="InterPro" id="IPR036322">
    <property type="entry name" value="WD40_repeat_dom_sf"/>
</dbReference>
<dbReference type="Gene3D" id="2.130.10.10">
    <property type="entry name" value="YVTN repeat-like/Quinoprotein amine dehydrogenase"/>
    <property type="match status" value="1"/>
</dbReference>
<dbReference type="InterPro" id="IPR022100">
    <property type="entry name" value="WDHD1/CFT4_beta-prop_2nd"/>
</dbReference>
<dbReference type="Pfam" id="PF12341">
    <property type="entry name" value="Mcl1_mid"/>
    <property type="match status" value="1"/>
</dbReference>
<evidence type="ECO:0000256" key="3">
    <source>
        <dbReference type="ARBA" id="ARBA00022737"/>
    </source>
</evidence>
<feature type="region of interest" description="Disordered" evidence="5">
    <location>
        <begin position="334"/>
        <end position="370"/>
    </location>
</feature>
<evidence type="ECO:0000313" key="8">
    <source>
        <dbReference type="CGD" id="CAL0000200747"/>
    </source>
</evidence>
<dbReference type="GO" id="GO:0043596">
    <property type="term" value="C:nuclear replication fork"/>
    <property type="evidence" value="ECO:0000318"/>
    <property type="project" value="GO_Central"/>
</dbReference>
<organism evidence="9 10">
    <name type="scientific">Candida albicans (strain SC5314 / ATCC MYA-2876)</name>
    <name type="common">Yeast</name>
    <dbReference type="NCBI Taxonomy" id="237561"/>
    <lineage>
        <taxon>Eukaryota</taxon>
        <taxon>Fungi</taxon>
        <taxon>Dikarya</taxon>
        <taxon>Ascomycota</taxon>
        <taxon>Saccharomycotina</taxon>
        <taxon>Pichiomycetes</taxon>
        <taxon>Debaryomycetaceae</taxon>
        <taxon>Candida/Lodderomyces clade</taxon>
        <taxon>Candida</taxon>
    </lineage>
</organism>
<dbReference type="PANTHER" id="PTHR19932:SF10">
    <property type="entry name" value="WD REPEAT AND HMG-BOX DNA-BINDING PROTEIN 1"/>
    <property type="match status" value="1"/>
</dbReference>
<feature type="domain" description="WDHD1/CFT4 second beta-propeller" evidence="6">
    <location>
        <begin position="443"/>
        <end position="753"/>
    </location>
</feature>
<dbReference type="PANTHER" id="PTHR19932">
    <property type="entry name" value="WD REPEAT AND HMG-BOX DNA BINDING PROTEIN"/>
    <property type="match status" value="1"/>
</dbReference>
<dbReference type="GO" id="GO:0006261">
    <property type="term" value="P:DNA-templated DNA replication"/>
    <property type="evidence" value="ECO:0000318"/>
    <property type="project" value="GO_Central"/>
</dbReference>
<feature type="compositionally biased region" description="Acidic residues" evidence="5">
    <location>
        <begin position="334"/>
        <end position="344"/>
    </location>
</feature>
<dbReference type="OrthoDB" id="427368at2759"/>
<proteinExistence type="predicted"/>
<evidence type="ECO:0000259" key="7">
    <source>
        <dbReference type="Pfam" id="PF20946"/>
    </source>
</evidence>
<evidence type="ECO:0000259" key="6">
    <source>
        <dbReference type="Pfam" id="PF12341"/>
    </source>
</evidence>
<dbReference type="Pfam" id="PF20946">
    <property type="entry name" value="Ctf4_C"/>
    <property type="match status" value="1"/>
</dbReference>
<name>A0A1D8PDU2_CANAL</name>
<dbReference type="eggNOG" id="KOG1274">
    <property type="taxonomic scope" value="Eukaryota"/>
</dbReference>
<dbReference type="GeneID" id="3639544"/>
<dbReference type="Proteomes" id="UP000000559">
    <property type="component" value="Chromosome 1"/>
</dbReference>
<protein>
    <submittedName>
        <fullName evidence="9">Chromatin-binding protein</fullName>
    </submittedName>
</protein>
<evidence type="ECO:0000313" key="10">
    <source>
        <dbReference type="Proteomes" id="UP000000559"/>
    </source>
</evidence>
<evidence type="ECO:0000313" key="9">
    <source>
        <dbReference type="EMBL" id="AOW26319.1"/>
    </source>
</evidence>
<dbReference type="CGD" id="CAL0000200747">
    <property type="gene designation" value="orf19.13625"/>
</dbReference>
<reference evidence="9 10" key="1">
    <citation type="journal article" date="2004" name="Proc. Natl. Acad. Sci. U.S.A.">
        <title>The diploid genome sequence of Candida albicans.</title>
        <authorList>
            <person name="Jones T."/>
            <person name="Federspiel N.A."/>
            <person name="Chibana H."/>
            <person name="Dungan J."/>
            <person name="Kalman S."/>
            <person name="Magee B.B."/>
            <person name="Newport G."/>
            <person name="Thorstenson Y.R."/>
            <person name="Agabian N."/>
            <person name="Magee P.T."/>
            <person name="Davis R.W."/>
            <person name="Scherer S."/>
        </authorList>
    </citation>
    <scope>NUCLEOTIDE SEQUENCE [LARGE SCALE GENOMIC DNA]</scope>
    <source>
        <strain evidence="10">SC5314 / ATCC MYA-2876</strain>
    </source>
</reference>
<reference evidence="9 10" key="2">
    <citation type="journal article" date="2007" name="Genome Biol.">
        <title>Assembly of the Candida albicans genome into sixteen supercontigs aligned on the eight chromosomes.</title>
        <authorList>
            <person name="van het Hoog M."/>
            <person name="Rast T.J."/>
            <person name="Martchenko M."/>
            <person name="Grindle S."/>
            <person name="Dignard D."/>
            <person name="Hogues H."/>
            <person name="Cuomo C."/>
            <person name="Berriman M."/>
            <person name="Scherer S."/>
            <person name="Magee B.B."/>
            <person name="Whiteway M."/>
            <person name="Chibana H."/>
            <person name="Nantel A."/>
            <person name="Magee P.T."/>
        </authorList>
    </citation>
    <scope>GENOME REANNOTATION</scope>
    <source>
        <strain evidence="10">SC5314 / ATCC MYA-2876</strain>
    </source>
</reference>
<dbReference type="InterPro" id="IPR015943">
    <property type="entry name" value="WD40/YVTN_repeat-like_dom_sf"/>
</dbReference>
<dbReference type="GO" id="GO:0003682">
    <property type="term" value="F:chromatin binding"/>
    <property type="evidence" value="ECO:0000318"/>
    <property type="project" value="GO_Central"/>
</dbReference>
<keyword evidence="4" id="KW-0539">Nucleus</keyword>
<dbReference type="STRING" id="237561.A0A1D8PDU2"/>
<evidence type="ECO:0000256" key="5">
    <source>
        <dbReference type="SAM" id="MobiDB-lite"/>
    </source>
</evidence>
<dbReference type="InParanoid" id="A0A1D8PDU2"/>
<evidence type="ECO:0000256" key="4">
    <source>
        <dbReference type="ARBA" id="ARBA00023242"/>
    </source>
</evidence>
<dbReference type="FunFam" id="2.130.10.10:FF:002716">
    <property type="entry name" value="Sister-chromatid cohesion-and DNA replication-associated protein, putative"/>
    <property type="match status" value="1"/>
</dbReference>
<sequence>MSLQKISAFPDGNSFVHFNHSIGKLVIANSEGLMKILNTNDPESQPISIDILDNLTSLSSHEDKSIVLTTTEGKLELIDLSTNTSKGVLYRSELPLRDTVFINQGNRVLCGGDENKLVIVDLQTTGEEDSNNKVSTISLPDQVVNISYNTSGELSAISLSNGNVQIYSVVNEQPNLIYTINSVIPTKIHTSMDKVDYNDEHHDELFSTKTQWSTNGQLLLVPTIDNQIHVYDRQDWTKVVKEFNNDNVKIIDFNLSAQGNLAIMSLNSFKVYNFSSEKLINEDDFEFDEDGYPLNIIWKDNNLFVGSTVGETLHLRNVVKGKTDDVLNSLFISDAEEEEEEEEREVGRKKLGVEEDEGNDTDALLRDSDIEQDINVEDRIGQRKRNRRPYKLHEEDDLVIDEDDNENLGFDDRVVSNGYSTNGHKRYKSRSPSEAIPKISKIKPYSPGSTPFEHRGASADRRYLTMNNIGYTWVVQNKDTTDDATSGSGSGGNSITVSFFDRSLNTEYHFTDYHNFDLASMNQRGVLLGTSSTGHIYYRSHNEATNDSWDRKLPLLVSEYITSICITNNASATNTIIVGTNLGYLRFFNQFGVCINILKTLPVVTLIASATVNAKLFVINQVTTNVYSYSILDINQDYKYIQHNAPMPLKDHTPLIKGIFFNEFNDPCIVGGEDDTLLILHSWRESNNAKWIPILNCHKVLTEYGTNSNKKNWKCWPLGFIGDKLNCLILKNNSQYPGFPLPLPIELEVELPIKNKFEEDEAEENFLRSLTLGKLISDSLNDELPGEIEEDEVMERLNQYSMLFDKSLLKLFGESCKESKLGKAFSIARLIKTDKALLAASRIAERMEFLNLASKIGQLRESLVDIDGDSD</sequence>
<dbReference type="GO" id="GO:0006281">
    <property type="term" value="P:DNA repair"/>
    <property type="evidence" value="ECO:0000318"/>
    <property type="project" value="GO_Central"/>
</dbReference>
<keyword evidence="3" id="KW-0677">Repeat</keyword>
<keyword evidence="2" id="KW-0853">WD repeat</keyword>
<dbReference type="VEuPathDB" id="FungiDB:C1_06630W_A"/>